<dbReference type="Proteomes" id="UP001469553">
    <property type="component" value="Unassembled WGS sequence"/>
</dbReference>
<evidence type="ECO:0000313" key="3">
    <source>
        <dbReference type="Proteomes" id="UP001469553"/>
    </source>
</evidence>
<name>A0ABV0Z5M0_9TELE</name>
<reference evidence="2 3" key="1">
    <citation type="submission" date="2021-06" db="EMBL/GenBank/DDBJ databases">
        <authorList>
            <person name="Palmer J.M."/>
        </authorList>
    </citation>
    <scope>NUCLEOTIDE SEQUENCE [LARGE SCALE GENOMIC DNA]</scope>
    <source>
        <strain evidence="2 3">AS_MEX2019</strain>
        <tissue evidence="2">Muscle</tissue>
    </source>
</reference>
<dbReference type="EMBL" id="JAHRIP010051732">
    <property type="protein sequence ID" value="MEQ2301251.1"/>
    <property type="molecule type" value="Genomic_DNA"/>
</dbReference>
<organism evidence="2 3">
    <name type="scientific">Ameca splendens</name>
    <dbReference type="NCBI Taxonomy" id="208324"/>
    <lineage>
        <taxon>Eukaryota</taxon>
        <taxon>Metazoa</taxon>
        <taxon>Chordata</taxon>
        <taxon>Craniata</taxon>
        <taxon>Vertebrata</taxon>
        <taxon>Euteleostomi</taxon>
        <taxon>Actinopterygii</taxon>
        <taxon>Neopterygii</taxon>
        <taxon>Teleostei</taxon>
        <taxon>Neoteleostei</taxon>
        <taxon>Acanthomorphata</taxon>
        <taxon>Ovalentaria</taxon>
        <taxon>Atherinomorphae</taxon>
        <taxon>Cyprinodontiformes</taxon>
        <taxon>Goodeidae</taxon>
        <taxon>Ameca</taxon>
    </lineage>
</organism>
<proteinExistence type="predicted"/>
<gene>
    <name evidence="2" type="ORF">AMECASPLE_033941</name>
</gene>
<sequence length="100" mass="11076">MGLNSQKKCRQDPVTATSRRTQHEQKTLPASPTNLPETLEEKAACAACGGQNHLQLRSQQSQGSQQQEERGTNKHKSTPAFINLRARRKKGLGSRCHVTI</sequence>
<accession>A0ABV0Z5M0</accession>
<evidence type="ECO:0000256" key="1">
    <source>
        <dbReference type="SAM" id="MobiDB-lite"/>
    </source>
</evidence>
<feature type="region of interest" description="Disordered" evidence="1">
    <location>
        <begin position="1"/>
        <end position="35"/>
    </location>
</feature>
<comment type="caution">
    <text evidence="2">The sequence shown here is derived from an EMBL/GenBank/DDBJ whole genome shotgun (WGS) entry which is preliminary data.</text>
</comment>
<feature type="region of interest" description="Disordered" evidence="1">
    <location>
        <begin position="54"/>
        <end position="80"/>
    </location>
</feature>
<feature type="compositionally biased region" description="Low complexity" evidence="1">
    <location>
        <begin position="54"/>
        <end position="66"/>
    </location>
</feature>
<evidence type="ECO:0000313" key="2">
    <source>
        <dbReference type="EMBL" id="MEQ2301251.1"/>
    </source>
</evidence>
<keyword evidence="3" id="KW-1185">Reference proteome</keyword>
<protein>
    <submittedName>
        <fullName evidence="2">Uncharacterized protein</fullName>
    </submittedName>
</protein>